<dbReference type="PANTHER" id="PTHR43557">
    <property type="entry name" value="APOPTOSIS-INDUCING FACTOR 1"/>
    <property type="match status" value="1"/>
</dbReference>
<protein>
    <submittedName>
        <fullName evidence="7">FAD-dependent oxidoreductase</fullName>
    </submittedName>
</protein>
<dbReference type="InterPro" id="IPR028202">
    <property type="entry name" value="Reductase_C"/>
</dbReference>
<dbReference type="RefSeq" id="WP_343908818.1">
    <property type="nucleotide sequence ID" value="NZ_BAAAJE010000018.1"/>
</dbReference>
<keyword evidence="4" id="KW-0560">Oxidoreductase</keyword>
<dbReference type="InterPro" id="IPR050446">
    <property type="entry name" value="FAD-oxidoreductase/Apoptosis"/>
</dbReference>
<organism evidence="7 8">
    <name type="scientific">Nocardioides aquiterrae</name>
    <dbReference type="NCBI Taxonomy" id="203799"/>
    <lineage>
        <taxon>Bacteria</taxon>
        <taxon>Bacillati</taxon>
        <taxon>Actinomycetota</taxon>
        <taxon>Actinomycetes</taxon>
        <taxon>Propionibacteriales</taxon>
        <taxon>Nocardioidaceae</taxon>
        <taxon>Nocardioides</taxon>
    </lineage>
</organism>
<dbReference type="PRINTS" id="PR00469">
    <property type="entry name" value="PNDRDTASEII"/>
</dbReference>
<accession>A0ABN1UKS9</accession>
<comment type="cofactor">
    <cofactor evidence="1">
        <name>FAD</name>
        <dbReference type="ChEBI" id="CHEBI:57692"/>
    </cofactor>
</comment>
<dbReference type="Gene3D" id="3.30.390.30">
    <property type="match status" value="1"/>
</dbReference>
<evidence type="ECO:0000256" key="2">
    <source>
        <dbReference type="ARBA" id="ARBA00022630"/>
    </source>
</evidence>
<dbReference type="EMBL" id="BAAAJE010000018">
    <property type="protein sequence ID" value="GAA1152797.1"/>
    <property type="molecule type" value="Genomic_DNA"/>
</dbReference>
<evidence type="ECO:0000313" key="7">
    <source>
        <dbReference type="EMBL" id="GAA1152797.1"/>
    </source>
</evidence>
<feature type="domain" description="FAD/NAD(P)-binding" evidence="5">
    <location>
        <begin position="2"/>
        <end position="278"/>
    </location>
</feature>
<comment type="caution">
    <text evidence="7">The sequence shown here is derived from an EMBL/GenBank/DDBJ whole genome shotgun (WGS) entry which is preliminary data.</text>
</comment>
<dbReference type="Pfam" id="PF07992">
    <property type="entry name" value="Pyr_redox_2"/>
    <property type="match status" value="1"/>
</dbReference>
<dbReference type="PRINTS" id="PR00368">
    <property type="entry name" value="FADPNR"/>
</dbReference>
<evidence type="ECO:0000259" key="6">
    <source>
        <dbReference type="Pfam" id="PF14759"/>
    </source>
</evidence>
<dbReference type="InterPro" id="IPR016156">
    <property type="entry name" value="FAD/NAD-linked_Rdtase_dimer_sf"/>
</dbReference>
<dbReference type="Pfam" id="PF14759">
    <property type="entry name" value="Reductase_C"/>
    <property type="match status" value="1"/>
</dbReference>
<dbReference type="SUPFAM" id="SSF51905">
    <property type="entry name" value="FAD/NAD(P)-binding domain"/>
    <property type="match status" value="2"/>
</dbReference>
<dbReference type="Proteomes" id="UP001499979">
    <property type="component" value="Unassembled WGS sequence"/>
</dbReference>
<evidence type="ECO:0000313" key="8">
    <source>
        <dbReference type="Proteomes" id="UP001499979"/>
    </source>
</evidence>
<keyword evidence="3" id="KW-0274">FAD</keyword>
<evidence type="ECO:0000256" key="3">
    <source>
        <dbReference type="ARBA" id="ARBA00022827"/>
    </source>
</evidence>
<proteinExistence type="predicted"/>
<gene>
    <name evidence="7" type="ORF">GCM10009606_34120</name>
</gene>
<keyword evidence="8" id="KW-1185">Reference proteome</keyword>
<evidence type="ECO:0000256" key="1">
    <source>
        <dbReference type="ARBA" id="ARBA00001974"/>
    </source>
</evidence>
<reference evidence="7 8" key="1">
    <citation type="journal article" date="2019" name="Int. J. Syst. Evol. Microbiol.">
        <title>The Global Catalogue of Microorganisms (GCM) 10K type strain sequencing project: providing services to taxonomists for standard genome sequencing and annotation.</title>
        <authorList>
            <consortium name="The Broad Institute Genomics Platform"/>
            <consortium name="The Broad Institute Genome Sequencing Center for Infectious Disease"/>
            <person name="Wu L."/>
            <person name="Ma J."/>
        </authorList>
    </citation>
    <scope>NUCLEOTIDE SEQUENCE [LARGE SCALE GENOMIC DNA]</scope>
    <source>
        <strain evidence="7 8">JCM 11813</strain>
    </source>
</reference>
<evidence type="ECO:0000259" key="5">
    <source>
        <dbReference type="Pfam" id="PF07992"/>
    </source>
</evidence>
<feature type="domain" description="Reductase C-terminal" evidence="6">
    <location>
        <begin position="297"/>
        <end position="368"/>
    </location>
</feature>
<dbReference type="PANTHER" id="PTHR43557:SF2">
    <property type="entry name" value="RIESKE DOMAIN-CONTAINING PROTEIN-RELATED"/>
    <property type="match status" value="1"/>
</dbReference>
<dbReference type="SUPFAM" id="SSF55424">
    <property type="entry name" value="FAD/NAD-linked reductases, dimerisation (C-terminal) domain"/>
    <property type="match status" value="1"/>
</dbReference>
<sequence length="376" mass="40390">MAMVIVGGGLAGASAVEELREQGYEGDVVLIGAEPHLPYHRPPLSKEVLLGTEDPDGTDVHDAQWYADRQVDLRTGTAARRIDRVRQVVETDAGEVAYERLLLATGSEPRRLPVDGAVYLRTRDDARALRAALLQQPRLLIVGAGWIGLEVAAAARAAGCEVTVVEPQAQPLLGVVGERVGATFAELHREHGVDLRLGTSFDGTPPVPVDLVLVAVGAVPRVALALDAGLDVGNGVLVDATLRTSDPLVLAAGDIAAHDHPVLGRLRVEHWDNAIEQGRAAARVMLGASEPYARTPYFFTDQYDLGAEYVGHVPREHLDHVVVRGDLAARQAVVFWQDGDGLVLGGMHLNKWDAADELRELVGQRVDPAQLSRRTT</sequence>
<name>A0ABN1UKS9_9ACTN</name>
<dbReference type="InterPro" id="IPR036188">
    <property type="entry name" value="FAD/NAD-bd_sf"/>
</dbReference>
<dbReference type="Gene3D" id="3.50.50.60">
    <property type="entry name" value="FAD/NAD(P)-binding domain"/>
    <property type="match status" value="2"/>
</dbReference>
<dbReference type="InterPro" id="IPR023753">
    <property type="entry name" value="FAD/NAD-binding_dom"/>
</dbReference>
<keyword evidence="2" id="KW-0285">Flavoprotein</keyword>
<evidence type="ECO:0000256" key="4">
    <source>
        <dbReference type="ARBA" id="ARBA00023002"/>
    </source>
</evidence>